<proteinExistence type="predicted"/>
<dbReference type="NCBIfam" id="NF047864">
    <property type="entry name" value="CBU_0592_membra"/>
    <property type="match status" value="1"/>
</dbReference>
<evidence type="ECO:0000313" key="3">
    <source>
        <dbReference type="EMBL" id="MTD95739.1"/>
    </source>
</evidence>
<dbReference type="Proteomes" id="UP000440694">
    <property type="component" value="Unassembled WGS sequence"/>
</dbReference>
<gene>
    <name evidence="3" type="ORF">GIW81_15475</name>
</gene>
<keyword evidence="1" id="KW-0472">Membrane</keyword>
<comment type="caution">
    <text evidence="3">The sequence shown here is derived from an EMBL/GenBank/DDBJ whole genome shotgun (WGS) entry which is preliminary data.</text>
</comment>
<protein>
    <recommendedName>
        <fullName evidence="2">CBU-0592-like domain-containing protein</fullName>
    </recommendedName>
</protein>
<keyword evidence="4" id="KW-1185">Reference proteome</keyword>
<keyword evidence="1" id="KW-0812">Transmembrane</keyword>
<evidence type="ECO:0000256" key="1">
    <source>
        <dbReference type="SAM" id="Phobius"/>
    </source>
</evidence>
<name>A0A6I3KMR0_9HYPH</name>
<feature type="domain" description="CBU-0592-like" evidence="2">
    <location>
        <begin position="3"/>
        <end position="74"/>
    </location>
</feature>
<feature type="transmembrane region" description="Helical" evidence="1">
    <location>
        <begin position="6"/>
        <end position="25"/>
    </location>
</feature>
<dbReference type="EMBL" id="WMBQ01000002">
    <property type="protein sequence ID" value="MTD95739.1"/>
    <property type="molecule type" value="Genomic_DNA"/>
</dbReference>
<accession>A0A6I3KMR0</accession>
<evidence type="ECO:0000259" key="2">
    <source>
        <dbReference type="Pfam" id="PF26604"/>
    </source>
</evidence>
<dbReference type="InterPro" id="IPR058058">
    <property type="entry name" value="CBU_0592-like"/>
</dbReference>
<keyword evidence="1" id="KW-1133">Transmembrane helix</keyword>
<evidence type="ECO:0000313" key="4">
    <source>
        <dbReference type="Proteomes" id="UP000440694"/>
    </source>
</evidence>
<dbReference type="AlphaFoldDB" id="A0A6I3KMR0"/>
<reference evidence="3 4" key="1">
    <citation type="submission" date="2019-11" db="EMBL/GenBank/DDBJ databases">
        <title>Identification of a novel strain.</title>
        <authorList>
            <person name="Xu Q."/>
            <person name="Wang G."/>
        </authorList>
    </citation>
    <scope>NUCLEOTIDE SEQUENCE [LARGE SCALE GENOMIC DNA]</scope>
    <source>
        <strain evidence="4">xq</strain>
    </source>
</reference>
<sequence length="83" mass="8684">MATLIGFTGVGLLLLAFVLNLAKLLKAESVPYLLLNLVGAGLACLSSWMIDFMPFVILEGTWAAATLVALIRTLAGGPRPEPG</sequence>
<organism evidence="3 4">
    <name type="scientific">Hyphomicrobium album</name>
    <dbReference type="NCBI Taxonomy" id="2665159"/>
    <lineage>
        <taxon>Bacteria</taxon>
        <taxon>Pseudomonadati</taxon>
        <taxon>Pseudomonadota</taxon>
        <taxon>Alphaproteobacteria</taxon>
        <taxon>Hyphomicrobiales</taxon>
        <taxon>Hyphomicrobiaceae</taxon>
        <taxon>Hyphomicrobium</taxon>
    </lineage>
</organism>
<feature type="transmembrane region" description="Helical" evidence="1">
    <location>
        <begin position="32"/>
        <end position="50"/>
    </location>
</feature>
<dbReference type="Pfam" id="PF26604">
    <property type="entry name" value="CBU_0592"/>
    <property type="match status" value="1"/>
</dbReference>